<evidence type="ECO:0000256" key="3">
    <source>
        <dbReference type="ARBA" id="ARBA00022473"/>
    </source>
</evidence>
<keyword evidence="3 9" id="KW-0217">Developmental protein</keyword>
<dbReference type="EMBL" id="MK318552">
    <property type="protein sequence ID" value="QEF51147.1"/>
    <property type="molecule type" value="mRNA"/>
</dbReference>
<dbReference type="InterPro" id="IPR005817">
    <property type="entry name" value="Wnt"/>
</dbReference>
<feature type="region of interest" description="Disordered" evidence="10">
    <location>
        <begin position="335"/>
        <end position="367"/>
    </location>
</feature>
<reference evidence="11" key="1">
    <citation type="submission" date="2018-12" db="EMBL/GenBank/DDBJ databases">
        <title>Wnt and Frizzled genes in echinoderms.</title>
        <authorList>
            <person name="Girich A.S."/>
        </authorList>
    </citation>
    <scope>NUCLEOTIDE SEQUENCE</scope>
</reference>
<dbReference type="GO" id="GO:0005615">
    <property type="term" value="C:extracellular space"/>
    <property type="evidence" value="ECO:0007669"/>
    <property type="project" value="TreeGrafter"/>
</dbReference>
<evidence type="ECO:0000256" key="9">
    <source>
        <dbReference type="RuleBase" id="RU003500"/>
    </source>
</evidence>
<keyword evidence="7" id="KW-1015">Disulfide bond</keyword>
<keyword evidence="5" id="KW-0272">Extracellular matrix</keyword>
<evidence type="ECO:0000313" key="11">
    <source>
        <dbReference type="EMBL" id="QEF51147.1"/>
    </source>
</evidence>
<keyword evidence="4" id="KW-0964">Secreted</keyword>
<accession>A0A5B9K5M0</accession>
<dbReference type="PANTHER" id="PTHR12027:SF37">
    <property type="entry name" value="PROTEIN WNT"/>
    <property type="match status" value="1"/>
</dbReference>
<evidence type="ECO:0000256" key="10">
    <source>
        <dbReference type="SAM" id="MobiDB-lite"/>
    </source>
</evidence>
<dbReference type="GO" id="GO:0045165">
    <property type="term" value="P:cell fate commitment"/>
    <property type="evidence" value="ECO:0007669"/>
    <property type="project" value="TreeGrafter"/>
</dbReference>
<dbReference type="InterPro" id="IPR018161">
    <property type="entry name" value="Wnt_CS"/>
</dbReference>
<sequence>MCDNVPRLVGKQRQLCQKFPDIMRSIGEGATEGVRECQHQFRNNRWNCTTYQGDSSVFGKSVVKKASREAAFVYAISSAGVVYAIARSCSKGELLDCACDPSKKGEGRDDQGTFDWGGCSDNTKFATDFARRFVDAPEKAERDPRALMNLHNNAVGRRAVRRKMKLECKCHGVSGACNIRTCWKAMEDFEQVGNYLKKTFGSATEVMMKSDGSGLLVASQKRRKPSKGSLVFFERSPDYCTMNPETGSLGTGGRFCNRTSTGADGCDIMCCGRGYNTMRVRQTTQCECKFHWCCSVECQECSEVIDIHTCKHSTAEPDEVDVPRPDEPLIEEDLGNFQMMTNSPMVGGGTRSEGPSRRKRRTGGRKI</sequence>
<comment type="function">
    <text evidence="9">Ligand for members of the frizzled family of seven transmembrane receptors.</text>
</comment>
<evidence type="ECO:0000256" key="6">
    <source>
        <dbReference type="ARBA" id="ARBA00022687"/>
    </source>
</evidence>
<evidence type="ECO:0000256" key="8">
    <source>
        <dbReference type="ARBA" id="ARBA00023288"/>
    </source>
</evidence>
<organism evidence="11">
    <name type="scientific">Eupentacta fraudatrix</name>
    <dbReference type="NCBI Taxonomy" id="1774088"/>
    <lineage>
        <taxon>Eukaryota</taxon>
        <taxon>Metazoa</taxon>
        <taxon>Echinodermata</taxon>
        <taxon>Eleutherozoa</taxon>
        <taxon>Echinozoa</taxon>
        <taxon>Holothuroidea</taxon>
        <taxon>Dendrochirotacea</taxon>
        <taxon>Dendrochirotida</taxon>
        <taxon>Sclerodactylidae</taxon>
        <taxon>Eupentacta</taxon>
    </lineage>
</organism>
<feature type="compositionally biased region" description="Basic residues" evidence="10">
    <location>
        <begin position="357"/>
        <end position="367"/>
    </location>
</feature>
<dbReference type="GO" id="GO:0060070">
    <property type="term" value="P:canonical Wnt signaling pathway"/>
    <property type="evidence" value="ECO:0007669"/>
    <property type="project" value="TreeGrafter"/>
</dbReference>
<dbReference type="SMART" id="SM00097">
    <property type="entry name" value="WNT1"/>
    <property type="match status" value="1"/>
</dbReference>
<dbReference type="AlphaFoldDB" id="A0A5B9K5M0"/>
<dbReference type="CDD" id="cd19334">
    <property type="entry name" value="Wnt_Wnt2_like"/>
    <property type="match status" value="1"/>
</dbReference>
<dbReference type="PRINTS" id="PR01349">
    <property type="entry name" value="WNTPROTEIN"/>
</dbReference>
<dbReference type="PANTHER" id="PTHR12027">
    <property type="entry name" value="WNT RELATED"/>
    <property type="match status" value="1"/>
</dbReference>
<evidence type="ECO:0000256" key="7">
    <source>
        <dbReference type="ARBA" id="ARBA00023157"/>
    </source>
</evidence>
<keyword evidence="6 9" id="KW-0879">Wnt signaling pathway</keyword>
<evidence type="ECO:0000256" key="1">
    <source>
        <dbReference type="ARBA" id="ARBA00004498"/>
    </source>
</evidence>
<dbReference type="InterPro" id="IPR043158">
    <property type="entry name" value="Wnt_C"/>
</dbReference>
<dbReference type="FunFam" id="3.30.2460.20:FF:000001">
    <property type="entry name" value="Wnt homolog"/>
    <property type="match status" value="1"/>
</dbReference>
<comment type="similarity">
    <text evidence="2 9">Belongs to the Wnt family.</text>
</comment>
<dbReference type="GO" id="GO:0005125">
    <property type="term" value="F:cytokine activity"/>
    <property type="evidence" value="ECO:0007669"/>
    <property type="project" value="TreeGrafter"/>
</dbReference>
<keyword evidence="8" id="KW-0449">Lipoprotein</keyword>
<dbReference type="GO" id="GO:0030182">
    <property type="term" value="P:neuron differentiation"/>
    <property type="evidence" value="ECO:0007669"/>
    <property type="project" value="TreeGrafter"/>
</dbReference>
<comment type="subcellular location">
    <subcellularLocation>
        <location evidence="1 9">Secreted</location>
        <location evidence="1 9">Extracellular space</location>
        <location evidence="1 9">Extracellular matrix</location>
    </subcellularLocation>
</comment>
<name>A0A5B9K5M0_9ECHN</name>
<dbReference type="PROSITE" id="PS00246">
    <property type="entry name" value="WNT1"/>
    <property type="match status" value="1"/>
</dbReference>
<evidence type="ECO:0000256" key="2">
    <source>
        <dbReference type="ARBA" id="ARBA00005683"/>
    </source>
</evidence>
<evidence type="ECO:0000256" key="5">
    <source>
        <dbReference type="ARBA" id="ARBA00022530"/>
    </source>
</evidence>
<protein>
    <recommendedName>
        <fullName evidence="9">Protein Wnt</fullName>
    </recommendedName>
</protein>
<dbReference type="GO" id="GO:0005109">
    <property type="term" value="F:frizzled binding"/>
    <property type="evidence" value="ECO:0007669"/>
    <property type="project" value="TreeGrafter"/>
</dbReference>
<dbReference type="Pfam" id="PF00110">
    <property type="entry name" value="wnt"/>
    <property type="match status" value="1"/>
</dbReference>
<evidence type="ECO:0000256" key="4">
    <source>
        <dbReference type="ARBA" id="ARBA00022525"/>
    </source>
</evidence>
<dbReference type="Gene3D" id="3.30.2460.20">
    <property type="match status" value="1"/>
</dbReference>
<proteinExistence type="evidence at transcript level"/>